<name>A0A9P6HYV4_9PEZI</name>
<dbReference type="GeneID" id="62164294"/>
<protein>
    <submittedName>
        <fullName evidence="1">Uncharacterized protein</fullName>
    </submittedName>
</protein>
<comment type="caution">
    <text evidence="1">The sequence shown here is derived from an EMBL/GenBank/DDBJ whole genome shotgun (WGS) entry which is preliminary data.</text>
</comment>
<dbReference type="EMBL" id="JAATWM020000028">
    <property type="protein sequence ID" value="KAF9874133.1"/>
    <property type="molecule type" value="Genomic_DNA"/>
</dbReference>
<dbReference type="AlphaFoldDB" id="A0A9P6HYV4"/>
<keyword evidence="2" id="KW-1185">Reference proteome</keyword>
<dbReference type="Proteomes" id="UP000781932">
    <property type="component" value="Unassembled WGS sequence"/>
</dbReference>
<dbReference type="OrthoDB" id="5062850at2759"/>
<evidence type="ECO:0000313" key="1">
    <source>
        <dbReference type="EMBL" id="KAF9874133.1"/>
    </source>
</evidence>
<accession>A0A9P6HYV4</accession>
<proteinExistence type="predicted"/>
<evidence type="ECO:0000313" key="2">
    <source>
        <dbReference type="Proteomes" id="UP000781932"/>
    </source>
</evidence>
<gene>
    <name evidence="1" type="ORF">CkaCkLH20_08505</name>
</gene>
<reference evidence="1" key="1">
    <citation type="submission" date="2020-03" db="EMBL/GenBank/DDBJ databases">
        <authorList>
            <person name="He L."/>
        </authorList>
    </citation>
    <scope>NUCLEOTIDE SEQUENCE</scope>
    <source>
        <strain evidence="1">CkLH20</strain>
    </source>
</reference>
<reference evidence="1" key="2">
    <citation type="submission" date="2020-11" db="EMBL/GenBank/DDBJ databases">
        <title>Whole genome sequencing of Colletotrichum sp.</title>
        <authorList>
            <person name="Li H."/>
        </authorList>
    </citation>
    <scope>NUCLEOTIDE SEQUENCE</scope>
    <source>
        <strain evidence="1">CkLH20</strain>
    </source>
</reference>
<organism evidence="1 2">
    <name type="scientific">Colletotrichum karsti</name>
    <dbReference type="NCBI Taxonomy" id="1095194"/>
    <lineage>
        <taxon>Eukaryota</taxon>
        <taxon>Fungi</taxon>
        <taxon>Dikarya</taxon>
        <taxon>Ascomycota</taxon>
        <taxon>Pezizomycotina</taxon>
        <taxon>Sordariomycetes</taxon>
        <taxon>Hypocreomycetidae</taxon>
        <taxon>Glomerellales</taxon>
        <taxon>Glomerellaceae</taxon>
        <taxon>Colletotrichum</taxon>
        <taxon>Colletotrichum boninense species complex</taxon>
    </lineage>
</organism>
<sequence length="380" mass="43982">MTMSRIGFFDLPRELRNIIYEAYVTIDGGYICDTEGFIAGKLRGANKQPIDLALAYTCKQAATELNGLALRINNVTFSTLYREDLSVLALHFDFFMDHLEFDRRHMFKCLFSCIPDAAGELKKIYPQFSPILDVLQLGDMTRQREVALLGTYGEAPSVWNKFIKDALSLTSTQNCESFYRRMEEYWIKEVDRNSDDDQWTFDAHPPPDRFQQRWDLQGLPSYQVTFNVALWVTEAMALIPAGMPPDSFRLVLDGGPAPASCRHRLWLVSRHYNFHGYTFEDFPQTMRDIAERDSIVSFNFDTGLPEDVDRIVQEHRHWDSHGVWNDEFFNAQEPKGWQTAAPLPDWQTILREDSLDAKLDLGLKSFDFGFFRGGKETRTF</sequence>
<dbReference type="RefSeq" id="XP_038743594.1">
    <property type="nucleotide sequence ID" value="XM_038891220.1"/>
</dbReference>